<gene>
    <name evidence="1" type="ORF">Scaly_0132500</name>
</gene>
<dbReference type="PANTHER" id="PTHR31696:SF14">
    <property type="entry name" value="PROTEIN MIZU-KUSSEI 1"/>
    <property type="match status" value="1"/>
</dbReference>
<dbReference type="NCBIfam" id="TIGR01570">
    <property type="entry name" value="A_thal_3588"/>
    <property type="match status" value="1"/>
</dbReference>
<protein>
    <submittedName>
        <fullName evidence="1">Protein MIZU-KUSSEI 1</fullName>
    </submittedName>
</protein>
<sequence length="304" mass="34269">MSRNYDNWDRLVGAVMRREQLRQIALRRSRSSSYFNSMSSSPDLDDHGIFSNDERLFPTNYDLSVDHEDKDEDEDEDIIIDISTFKFEEKELVNSEEPRNRPHSLLFTGSAKAPRRKFLVMAVSKLRSALALGRARIQFSSGLGRNVVGTVFTCRRGHVHFAFQDHFNATPAFLVELPMPRSILLKEMSSGLVRIALECDKNKGIGLLAEPVWRTYCNGKKHGCAMRRECGPEEWKVLNAIGPISMGTGMLPAGSEHGAESDGKLIYMRAKFENIVGSSDCEAFYMMNPDGNAAPELIIFLLRV</sequence>
<reference evidence="1" key="1">
    <citation type="submission" date="2020-06" db="EMBL/GenBank/DDBJ databases">
        <authorList>
            <person name="Li T."/>
            <person name="Hu X."/>
            <person name="Zhang T."/>
            <person name="Song X."/>
            <person name="Zhang H."/>
            <person name="Dai N."/>
            <person name="Sheng W."/>
            <person name="Hou X."/>
            <person name="Wei L."/>
        </authorList>
    </citation>
    <scope>NUCLEOTIDE SEQUENCE</scope>
    <source>
        <strain evidence="1">KEN8</strain>
        <tissue evidence="1">Leaf</tissue>
    </source>
</reference>
<dbReference type="AlphaFoldDB" id="A0AAW2SZ36"/>
<reference evidence="1" key="2">
    <citation type="journal article" date="2024" name="Plant">
        <title>Genomic evolution and insights into agronomic trait innovations of Sesamum species.</title>
        <authorList>
            <person name="Miao H."/>
            <person name="Wang L."/>
            <person name="Qu L."/>
            <person name="Liu H."/>
            <person name="Sun Y."/>
            <person name="Le M."/>
            <person name="Wang Q."/>
            <person name="Wei S."/>
            <person name="Zheng Y."/>
            <person name="Lin W."/>
            <person name="Duan Y."/>
            <person name="Cao H."/>
            <person name="Xiong S."/>
            <person name="Wang X."/>
            <person name="Wei L."/>
            <person name="Li C."/>
            <person name="Ma Q."/>
            <person name="Ju M."/>
            <person name="Zhao R."/>
            <person name="Li G."/>
            <person name="Mu C."/>
            <person name="Tian Q."/>
            <person name="Mei H."/>
            <person name="Zhang T."/>
            <person name="Gao T."/>
            <person name="Zhang H."/>
        </authorList>
    </citation>
    <scope>NUCLEOTIDE SEQUENCE</scope>
    <source>
        <strain evidence="1">KEN8</strain>
    </source>
</reference>
<evidence type="ECO:0000313" key="1">
    <source>
        <dbReference type="EMBL" id="KAL0396841.1"/>
    </source>
</evidence>
<dbReference type="Pfam" id="PF04759">
    <property type="entry name" value="DUF617"/>
    <property type="match status" value="1"/>
</dbReference>
<proteinExistence type="predicted"/>
<organism evidence="1">
    <name type="scientific">Sesamum calycinum</name>
    <dbReference type="NCBI Taxonomy" id="2727403"/>
    <lineage>
        <taxon>Eukaryota</taxon>
        <taxon>Viridiplantae</taxon>
        <taxon>Streptophyta</taxon>
        <taxon>Embryophyta</taxon>
        <taxon>Tracheophyta</taxon>
        <taxon>Spermatophyta</taxon>
        <taxon>Magnoliopsida</taxon>
        <taxon>eudicotyledons</taxon>
        <taxon>Gunneridae</taxon>
        <taxon>Pentapetalae</taxon>
        <taxon>asterids</taxon>
        <taxon>lamiids</taxon>
        <taxon>Lamiales</taxon>
        <taxon>Pedaliaceae</taxon>
        <taxon>Sesamum</taxon>
    </lineage>
</organism>
<dbReference type="InterPro" id="IPR006460">
    <property type="entry name" value="MIZ1-like_pln"/>
</dbReference>
<accession>A0AAW2SZ36</accession>
<dbReference type="GO" id="GO:0010274">
    <property type="term" value="P:hydrotropism"/>
    <property type="evidence" value="ECO:0007669"/>
    <property type="project" value="InterPro"/>
</dbReference>
<name>A0AAW2SZ36_9LAMI</name>
<dbReference type="PANTHER" id="PTHR31696">
    <property type="entry name" value="PROTEIN MIZU-KUSSEI 1"/>
    <property type="match status" value="1"/>
</dbReference>
<comment type="caution">
    <text evidence="1">The sequence shown here is derived from an EMBL/GenBank/DDBJ whole genome shotgun (WGS) entry which is preliminary data.</text>
</comment>
<dbReference type="EMBL" id="JACGWM010000001">
    <property type="protein sequence ID" value="KAL0396841.1"/>
    <property type="molecule type" value="Genomic_DNA"/>
</dbReference>